<sequence length="340" mass="38841">MAKIILNRENLFHNLNLISKQAKGIEKVAIVLKDNAYGHGLLEIAKLVSEYGIKKAVVRTCEDALKINNFFEDILILADTKIDTYSHTFHIAVNSLEQIKKLPINTKVHLKIDSGMHRNGINKSQLKEAIYGICGQNLKFTGLFTHYRCADELSTDFYWQRANFEQIKQEVKNICEKLSIPVPKFHSANSSALFRIKDFNEDFARVGIATYGYLETDTIFNNPKLKPVMSFWGQKISTREIKKGQRIGYGGSYFAKKDMIVSTYDVGYGDGFLRLNEKDKYITPKGYEILGRVSMDNLSINSQDEEVCIFDDVRQLAKIHDTITYEITTTLNPTIKKEII</sequence>
<dbReference type="NCBIfam" id="NF000791">
    <property type="entry name" value="PRK00053.2-2"/>
    <property type="match status" value="1"/>
</dbReference>
<evidence type="ECO:0000256" key="3">
    <source>
        <dbReference type="ARBA" id="ARBA00023235"/>
    </source>
</evidence>
<dbReference type="PANTHER" id="PTHR30511:SF0">
    <property type="entry name" value="ALANINE RACEMASE, CATABOLIC-RELATED"/>
    <property type="match status" value="1"/>
</dbReference>
<evidence type="ECO:0000313" key="8">
    <source>
        <dbReference type="EMBL" id="PPK61972.1"/>
    </source>
</evidence>
<organism evidence="8 9">
    <name type="scientific">Malaciobacter marinus</name>
    <dbReference type="NCBI Taxonomy" id="505249"/>
    <lineage>
        <taxon>Bacteria</taxon>
        <taxon>Pseudomonadati</taxon>
        <taxon>Campylobacterota</taxon>
        <taxon>Epsilonproteobacteria</taxon>
        <taxon>Campylobacterales</taxon>
        <taxon>Arcobacteraceae</taxon>
        <taxon>Malaciobacter</taxon>
    </lineage>
</organism>
<comment type="pathway">
    <text evidence="4">Amino-acid biosynthesis; D-alanine biosynthesis; D-alanine from L-alanine: step 1/1.</text>
</comment>
<gene>
    <name evidence="8" type="ORF">B0F89_10666</name>
</gene>
<dbReference type="NCBIfam" id="TIGR00492">
    <property type="entry name" value="alr"/>
    <property type="match status" value="1"/>
</dbReference>
<feature type="modified residue" description="N6-(pyridoxal phosphate)lysine" evidence="4 5">
    <location>
        <position position="33"/>
    </location>
</feature>
<dbReference type="EC" id="5.1.1.1" evidence="4"/>
<feature type="domain" description="Alanine racemase C-terminal" evidence="7">
    <location>
        <begin position="228"/>
        <end position="340"/>
    </location>
</feature>
<dbReference type="Gene3D" id="2.40.37.10">
    <property type="entry name" value="Lyase, Ornithine Decarboxylase, Chain A, domain 1"/>
    <property type="match status" value="1"/>
</dbReference>
<dbReference type="Proteomes" id="UP000239861">
    <property type="component" value="Unassembled WGS sequence"/>
</dbReference>
<dbReference type="AlphaFoldDB" id="A0AB36ZXA2"/>
<dbReference type="GO" id="GO:0005829">
    <property type="term" value="C:cytosol"/>
    <property type="evidence" value="ECO:0007669"/>
    <property type="project" value="TreeGrafter"/>
</dbReference>
<dbReference type="InterPro" id="IPR001608">
    <property type="entry name" value="Ala_racemase_N"/>
</dbReference>
<keyword evidence="3 4" id="KW-0413">Isomerase</keyword>
<dbReference type="InterPro" id="IPR029066">
    <property type="entry name" value="PLP-binding_barrel"/>
</dbReference>
<comment type="caution">
    <text evidence="8">The sequence shown here is derived from an EMBL/GenBank/DDBJ whole genome shotgun (WGS) entry which is preliminary data.</text>
</comment>
<dbReference type="SUPFAM" id="SSF51419">
    <property type="entry name" value="PLP-binding barrel"/>
    <property type="match status" value="1"/>
</dbReference>
<comment type="catalytic activity">
    <reaction evidence="4">
        <text>L-alanine = D-alanine</text>
        <dbReference type="Rhea" id="RHEA:20249"/>
        <dbReference type="ChEBI" id="CHEBI:57416"/>
        <dbReference type="ChEBI" id="CHEBI:57972"/>
        <dbReference type="EC" id="5.1.1.1"/>
    </reaction>
</comment>
<comment type="similarity">
    <text evidence="4">Belongs to the alanine racemase family.</text>
</comment>
<dbReference type="RefSeq" id="WP_104411946.1">
    <property type="nucleotide sequence ID" value="NZ_PTIW01000006.1"/>
</dbReference>
<dbReference type="InterPro" id="IPR011079">
    <property type="entry name" value="Ala_racemase_C"/>
</dbReference>
<dbReference type="PANTHER" id="PTHR30511">
    <property type="entry name" value="ALANINE RACEMASE"/>
    <property type="match status" value="1"/>
</dbReference>
<accession>A0AB36ZXA2</accession>
<evidence type="ECO:0000256" key="2">
    <source>
        <dbReference type="ARBA" id="ARBA00022898"/>
    </source>
</evidence>
<dbReference type="GO" id="GO:0008784">
    <property type="term" value="F:alanine racemase activity"/>
    <property type="evidence" value="ECO:0007669"/>
    <property type="project" value="UniProtKB-UniRule"/>
</dbReference>
<dbReference type="Pfam" id="PF00842">
    <property type="entry name" value="Ala_racemase_C"/>
    <property type="match status" value="1"/>
</dbReference>
<evidence type="ECO:0000256" key="6">
    <source>
        <dbReference type="PIRSR" id="PIRSR600821-52"/>
    </source>
</evidence>
<name>A0AB36ZXA2_9BACT</name>
<evidence type="ECO:0000313" key="9">
    <source>
        <dbReference type="Proteomes" id="UP000239861"/>
    </source>
</evidence>
<feature type="binding site" evidence="4 6">
    <location>
        <position position="295"/>
    </location>
    <ligand>
        <name>substrate</name>
    </ligand>
</feature>
<dbReference type="HAMAP" id="MF_01201">
    <property type="entry name" value="Ala_racemase"/>
    <property type="match status" value="1"/>
</dbReference>
<keyword evidence="2 4" id="KW-0663">Pyridoxal phosphate</keyword>
<dbReference type="GO" id="GO:0030170">
    <property type="term" value="F:pyridoxal phosphate binding"/>
    <property type="evidence" value="ECO:0007669"/>
    <property type="project" value="UniProtKB-UniRule"/>
</dbReference>
<dbReference type="Pfam" id="PF01168">
    <property type="entry name" value="Ala_racemase_N"/>
    <property type="match status" value="1"/>
</dbReference>
<dbReference type="EMBL" id="PTIW01000006">
    <property type="protein sequence ID" value="PPK61972.1"/>
    <property type="molecule type" value="Genomic_DNA"/>
</dbReference>
<feature type="active site" description="Proton acceptor; specific for L-alanine" evidence="4">
    <location>
        <position position="249"/>
    </location>
</feature>
<feature type="binding site" evidence="4 6">
    <location>
        <position position="118"/>
    </location>
    <ligand>
        <name>substrate</name>
    </ligand>
</feature>
<dbReference type="CDD" id="cd00430">
    <property type="entry name" value="PLPDE_III_AR"/>
    <property type="match status" value="1"/>
</dbReference>
<dbReference type="Gene3D" id="3.20.20.10">
    <property type="entry name" value="Alanine racemase"/>
    <property type="match status" value="1"/>
</dbReference>
<dbReference type="InterPro" id="IPR000821">
    <property type="entry name" value="Ala_racemase"/>
</dbReference>
<dbReference type="InterPro" id="IPR009006">
    <property type="entry name" value="Ala_racemase/Decarboxylase_C"/>
</dbReference>
<evidence type="ECO:0000256" key="5">
    <source>
        <dbReference type="PIRSR" id="PIRSR600821-50"/>
    </source>
</evidence>
<comment type="cofactor">
    <cofactor evidence="1 4 5">
        <name>pyridoxal 5'-phosphate</name>
        <dbReference type="ChEBI" id="CHEBI:597326"/>
    </cofactor>
</comment>
<dbReference type="SUPFAM" id="SSF50621">
    <property type="entry name" value="Alanine racemase C-terminal domain-like"/>
    <property type="match status" value="1"/>
</dbReference>
<comment type="function">
    <text evidence="4">Catalyzes the interconversion of L-alanine and D-alanine. May also act on other amino acids.</text>
</comment>
<dbReference type="PRINTS" id="PR00992">
    <property type="entry name" value="ALARACEMASE"/>
</dbReference>
<proteinExistence type="inferred from homology"/>
<reference evidence="8 9" key="1">
    <citation type="submission" date="2018-02" db="EMBL/GenBank/DDBJ databases">
        <title>Subsurface microbial communities from deep shales in Ohio and West Virginia, USA.</title>
        <authorList>
            <person name="Wrighton K."/>
        </authorList>
    </citation>
    <scope>NUCLEOTIDE SEQUENCE [LARGE SCALE GENOMIC DNA]</scope>
    <source>
        <strain evidence="8 9">MARC-MIP3H16</strain>
    </source>
</reference>
<evidence type="ECO:0000259" key="7">
    <source>
        <dbReference type="SMART" id="SM01005"/>
    </source>
</evidence>
<evidence type="ECO:0000256" key="1">
    <source>
        <dbReference type="ARBA" id="ARBA00001933"/>
    </source>
</evidence>
<feature type="active site" description="Proton acceptor; specific for D-alanine" evidence="4">
    <location>
        <position position="33"/>
    </location>
</feature>
<protein>
    <recommendedName>
        <fullName evidence="4">Alanine racemase</fullName>
        <ecNumber evidence="4">5.1.1.1</ecNumber>
    </recommendedName>
</protein>
<dbReference type="GO" id="GO:0030632">
    <property type="term" value="P:D-alanine biosynthetic process"/>
    <property type="evidence" value="ECO:0007669"/>
    <property type="project" value="UniProtKB-UniRule"/>
</dbReference>
<evidence type="ECO:0000256" key="4">
    <source>
        <dbReference type="HAMAP-Rule" id="MF_01201"/>
    </source>
</evidence>
<dbReference type="SMART" id="SM01005">
    <property type="entry name" value="Ala_racemase_C"/>
    <property type="match status" value="1"/>
</dbReference>